<keyword evidence="2" id="KW-1133">Transmembrane helix</keyword>
<name>A0A6N6WB38_9BURK</name>
<feature type="compositionally biased region" description="Polar residues" evidence="1">
    <location>
        <begin position="146"/>
        <end position="155"/>
    </location>
</feature>
<evidence type="ECO:0000313" key="3">
    <source>
        <dbReference type="EMBL" id="KAE8757875.1"/>
    </source>
</evidence>
<keyword evidence="2" id="KW-0812">Transmembrane</keyword>
<feature type="compositionally biased region" description="Basic and acidic residues" evidence="1">
    <location>
        <begin position="130"/>
        <end position="139"/>
    </location>
</feature>
<feature type="region of interest" description="Disordered" evidence="1">
    <location>
        <begin position="130"/>
        <end position="173"/>
    </location>
</feature>
<evidence type="ECO:0000256" key="1">
    <source>
        <dbReference type="SAM" id="MobiDB-lite"/>
    </source>
</evidence>
<feature type="transmembrane region" description="Helical" evidence="2">
    <location>
        <begin position="44"/>
        <end position="64"/>
    </location>
</feature>
<protein>
    <submittedName>
        <fullName evidence="3">Cell division protein FtsK</fullName>
    </submittedName>
</protein>
<reference evidence="3 4" key="1">
    <citation type="journal article" date="2020" name="Int. J. Syst. Evol. Microbiol.">
        <title>Paraburkholderia madseniana sp. nov., a phenolic acid-degrading bacterium isolated from acidic forest soil.</title>
        <authorList>
            <person name="Wilhelm R.C."/>
            <person name="Murphy S.J.L."/>
            <person name="Feriancek N.M."/>
            <person name="Karasz D.C."/>
            <person name="DeRito C.M."/>
            <person name="Newman J.D."/>
            <person name="Buckley D.H."/>
        </authorList>
    </citation>
    <scope>NUCLEOTIDE SEQUENCE [LARGE SCALE GENOMIC DNA]</scope>
    <source>
        <strain evidence="3 4">RP11</strain>
    </source>
</reference>
<dbReference type="AlphaFoldDB" id="A0A6N6WB38"/>
<keyword evidence="2" id="KW-0472">Membrane</keyword>
<feature type="non-terminal residue" evidence="3">
    <location>
        <position position="270"/>
    </location>
</feature>
<feature type="transmembrane region" description="Helical" evidence="2">
    <location>
        <begin position="6"/>
        <end position="24"/>
    </location>
</feature>
<organism evidence="3 4">
    <name type="scientific">Paraburkholderia madseniana</name>
    <dbReference type="NCBI Taxonomy" id="2599607"/>
    <lineage>
        <taxon>Bacteria</taxon>
        <taxon>Pseudomonadati</taxon>
        <taxon>Pseudomonadota</taxon>
        <taxon>Betaproteobacteria</taxon>
        <taxon>Burkholderiales</taxon>
        <taxon>Burkholderiaceae</taxon>
        <taxon>Paraburkholderia</taxon>
    </lineage>
</organism>
<keyword evidence="3" id="KW-0132">Cell division</keyword>
<evidence type="ECO:0000313" key="4">
    <source>
        <dbReference type="Proteomes" id="UP000463700"/>
    </source>
</evidence>
<feature type="region of interest" description="Disordered" evidence="1">
    <location>
        <begin position="199"/>
        <end position="249"/>
    </location>
</feature>
<keyword evidence="3" id="KW-0131">Cell cycle</keyword>
<gene>
    <name evidence="3" type="ORF">FSO04_21210</name>
</gene>
<accession>A0A6N6WB38</accession>
<dbReference type="Proteomes" id="UP000463700">
    <property type="component" value="Unassembled WGS sequence"/>
</dbReference>
<evidence type="ECO:0000256" key="2">
    <source>
        <dbReference type="SAM" id="Phobius"/>
    </source>
</evidence>
<feature type="compositionally biased region" description="Low complexity" evidence="1">
    <location>
        <begin position="219"/>
        <end position="241"/>
    </location>
</feature>
<feature type="transmembrane region" description="Helical" evidence="2">
    <location>
        <begin position="84"/>
        <end position="102"/>
    </location>
</feature>
<comment type="caution">
    <text evidence="3">The sequence shown here is derived from an EMBL/GenBank/DDBJ whole genome shotgun (WGS) entry which is preliminary data.</text>
</comment>
<sequence>MHTVVFGWFGGSAVWFIPLFWRLVKSVLPGGAGLRGPGTIRLWLGFVCVLVASCALEASLIGVAGVNGFGHALAAGFGHLLGHIGTPLAALALLLISLPWLIDFRWRDVAVWADGAFGLGLSRGLAKRDEEARRHRSVDDGLPSHMSPSSNTMAPKSNGRYARPTVWRPPANGRNAAAAAGAAGAAAARDAAARGAGANWRAGAVKPRSQHAQAEPVLRTSAATPPRQAPRQVPTQTTTPTHLQNADRTVWMPAEPVAPAGWLRLSLIHI</sequence>
<dbReference type="GO" id="GO:0051301">
    <property type="term" value="P:cell division"/>
    <property type="evidence" value="ECO:0007669"/>
    <property type="project" value="UniProtKB-KW"/>
</dbReference>
<proteinExistence type="predicted"/>
<dbReference type="EMBL" id="VOSW01000040">
    <property type="protein sequence ID" value="KAE8757875.1"/>
    <property type="molecule type" value="Genomic_DNA"/>
</dbReference>